<reference evidence="3" key="1">
    <citation type="submission" date="2017-03" db="EMBL/GenBank/DDBJ databases">
        <title>Phytopthora megakarya and P. palmivora, two closely related causual agents of cacao black pod achieved similar genome size and gene model numbers by different mechanisms.</title>
        <authorList>
            <person name="Ali S."/>
            <person name="Shao J."/>
            <person name="Larry D.J."/>
            <person name="Kronmiller B."/>
            <person name="Shen D."/>
            <person name="Strem M.D."/>
            <person name="Melnick R.L."/>
            <person name="Guiltinan M.J."/>
            <person name="Tyler B.M."/>
            <person name="Meinhardt L.W."/>
            <person name="Bailey B.A."/>
        </authorList>
    </citation>
    <scope>NUCLEOTIDE SEQUENCE [LARGE SCALE GENOMIC DNA]</scope>
    <source>
        <strain evidence="3">zdho120</strain>
    </source>
</reference>
<proteinExistence type="predicted"/>
<keyword evidence="1" id="KW-0472">Membrane</keyword>
<name>A0A225VTR5_9STRA</name>
<organism evidence="2 3">
    <name type="scientific">Phytophthora megakarya</name>
    <dbReference type="NCBI Taxonomy" id="4795"/>
    <lineage>
        <taxon>Eukaryota</taxon>
        <taxon>Sar</taxon>
        <taxon>Stramenopiles</taxon>
        <taxon>Oomycota</taxon>
        <taxon>Peronosporomycetes</taxon>
        <taxon>Peronosporales</taxon>
        <taxon>Peronosporaceae</taxon>
        <taxon>Phytophthora</taxon>
    </lineage>
</organism>
<keyword evidence="3" id="KW-1185">Reference proteome</keyword>
<keyword evidence="1" id="KW-1133">Transmembrane helix</keyword>
<sequence>MLVIDEVSMMTALAWLKIDFSVVFALFPSVTFYNYHTSRFLLWRRFESEILLKESVRFGNNPEWGEGCAASRIGKWVPAFIKLINLQLVHDDDNETWSKDRVFVTPDYSTRPTINHEFIKATVKLLPSGKYPIREVAQFDNSLSGLQPSWY</sequence>
<dbReference type="AlphaFoldDB" id="A0A225VTR5"/>
<gene>
    <name evidence="2" type="ORF">PHMEG_00019158</name>
</gene>
<protein>
    <submittedName>
        <fullName evidence="2">Uncharacterized protein</fullName>
    </submittedName>
</protein>
<dbReference type="Proteomes" id="UP000198211">
    <property type="component" value="Unassembled WGS sequence"/>
</dbReference>
<dbReference type="EMBL" id="NBNE01003195">
    <property type="protein sequence ID" value="OWZ08318.1"/>
    <property type="molecule type" value="Genomic_DNA"/>
</dbReference>
<comment type="caution">
    <text evidence="2">The sequence shown here is derived from an EMBL/GenBank/DDBJ whole genome shotgun (WGS) entry which is preliminary data.</text>
</comment>
<dbReference type="OrthoDB" id="129520at2759"/>
<evidence type="ECO:0000313" key="3">
    <source>
        <dbReference type="Proteomes" id="UP000198211"/>
    </source>
</evidence>
<evidence type="ECO:0000313" key="2">
    <source>
        <dbReference type="EMBL" id="OWZ08318.1"/>
    </source>
</evidence>
<feature type="transmembrane region" description="Helical" evidence="1">
    <location>
        <begin position="12"/>
        <end position="35"/>
    </location>
</feature>
<accession>A0A225VTR5</accession>
<evidence type="ECO:0000256" key="1">
    <source>
        <dbReference type="SAM" id="Phobius"/>
    </source>
</evidence>
<keyword evidence="1" id="KW-0812">Transmembrane</keyword>